<accession>A0A1F6X0D3</accession>
<feature type="transmembrane region" description="Helical" evidence="1">
    <location>
        <begin position="29"/>
        <end position="50"/>
    </location>
</feature>
<sequence>MSSEKPFLFYKLIINNLTKNNMKNNQKGFVNIILIGVIVVLLSLVGYFSIEKKSQQFNKQQTSIIPNTETQIRIAIETVLTEGKLSNPNEQIPKGIKLLSLKLAENNVTLNFSKEYLSGGQGVAEDVFSLVSNTITKIYPEVNKFTILIEGENIQDY</sequence>
<evidence type="ECO:0000256" key="1">
    <source>
        <dbReference type="SAM" id="Phobius"/>
    </source>
</evidence>
<evidence type="ECO:0000313" key="4">
    <source>
        <dbReference type="Proteomes" id="UP000177001"/>
    </source>
</evidence>
<comment type="caution">
    <text evidence="3">The sequence shown here is derived from an EMBL/GenBank/DDBJ whole genome shotgun (WGS) entry which is preliminary data.</text>
</comment>
<dbReference type="AlphaFoldDB" id="A0A1F6X0D3"/>
<dbReference type="Proteomes" id="UP000177001">
    <property type="component" value="Unassembled WGS sequence"/>
</dbReference>
<dbReference type="EMBL" id="MFUR01000001">
    <property type="protein sequence ID" value="OGI87590.1"/>
    <property type="molecule type" value="Genomic_DNA"/>
</dbReference>
<evidence type="ECO:0000259" key="2">
    <source>
        <dbReference type="Pfam" id="PF10646"/>
    </source>
</evidence>
<gene>
    <name evidence="3" type="ORF">A3A91_01615</name>
</gene>
<proteinExistence type="predicted"/>
<keyword evidence="1" id="KW-0812">Transmembrane</keyword>
<organism evidence="3 4">
    <name type="scientific">Candidatus Nomurabacteria bacterium RIFCSPLOWO2_01_FULL_36_16</name>
    <dbReference type="NCBI Taxonomy" id="1801767"/>
    <lineage>
        <taxon>Bacteria</taxon>
        <taxon>Candidatus Nomuraibacteriota</taxon>
    </lineage>
</organism>
<dbReference type="Pfam" id="PF10646">
    <property type="entry name" value="Germane"/>
    <property type="match status" value="1"/>
</dbReference>
<evidence type="ECO:0000313" key="3">
    <source>
        <dbReference type="EMBL" id="OGI87590.1"/>
    </source>
</evidence>
<keyword evidence="1" id="KW-0472">Membrane</keyword>
<dbReference type="InterPro" id="IPR019606">
    <property type="entry name" value="GerMN"/>
</dbReference>
<protein>
    <recommendedName>
        <fullName evidence="2">GerMN domain-containing protein</fullName>
    </recommendedName>
</protein>
<keyword evidence="1" id="KW-1133">Transmembrane helix</keyword>
<reference evidence="3 4" key="1">
    <citation type="journal article" date="2016" name="Nat. Commun.">
        <title>Thousands of microbial genomes shed light on interconnected biogeochemical processes in an aquifer system.</title>
        <authorList>
            <person name="Anantharaman K."/>
            <person name="Brown C.T."/>
            <person name="Hug L.A."/>
            <person name="Sharon I."/>
            <person name="Castelle C.J."/>
            <person name="Probst A.J."/>
            <person name="Thomas B.C."/>
            <person name="Singh A."/>
            <person name="Wilkins M.J."/>
            <person name="Karaoz U."/>
            <person name="Brodie E.L."/>
            <person name="Williams K.H."/>
            <person name="Hubbard S.S."/>
            <person name="Banfield J.F."/>
        </authorList>
    </citation>
    <scope>NUCLEOTIDE SEQUENCE [LARGE SCALE GENOMIC DNA]</scope>
</reference>
<name>A0A1F6X0D3_9BACT</name>
<feature type="domain" description="GerMN" evidence="2">
    <location>
        <begin position="58"/>
        <end position="154"/>
    </location>
</feature>